<name>A0AAD8Z2V1_9TELE</name>
<protein>
    <submittedName>
        <fullName evidence="2">Uncharacterized protein</fullName>
    </submittedName>
</protein>
<proteinExistence type="predicted"/>
<evidence type="ECO:0000256" key="1">
    <source>
        <dbReference type="SAM" id="MobiDB-lite"/>
    </source>
</evidence>
<keyword evidence="3" id="KW-1185">Reference proteome</keyword>
<evidence type="ECO:0000313" key="2">
    <source>
        <dbReference type="EMBL" id="KAK1791451.1"/>
    </source>
</evidence>
<feature type="compositionally biased region" description="Basic and acidic residues" evidence="1">
    <location>
        <begin position="68"/>
        <end position="79"/>
    </location>
</feature>
<dbReference type="AlphaFoldDB" id="A0AAD8Z2V1"/>
<accession>A0AAD8Z2V1</accession>
<gene>
    <name evidence="2" type="ORF">P4O66_013468</name>
</gene>
<dbReference type="Proteomes" id="UP001239994">
    <property type="component" value="Unassembled WGS sequence"/>
</dbReference>
<feature type="compositionally biased region" description="Low complexity" evidence="1">
    <location>
        <begin position="104"/>
        <end position="121"/>
    </location>
</feature>
<feature type="region of interest" description="Disordered" evidence="1">
    <location>
        <begin position="68"/>
        <end position="140"/>
    </location>
</feature>
<dbReference type="EMBL" id="JAROKS010000020">
    <property type="protein sequence ID" value="KAK1791451.1"/>
    <property type="molecule type" value="Genomic_DNA"/>
</dbReference>
<reference evidence="2" key="1">
    <citation type="submission" date="2023-03" db="EMBL/GenBank/DDBJ databases">
        <title>Electrophorus voltai genome.</title>
        <authorList>
            <person name="Bian C."/>
        </authorList>
    </citation>
    <scope>NUCLEOTIDE SEQUENCE</scope>
    <source>
        <strain evidence="2">CB-2022</strain>
        <tissue evidence="2">Muscle</tissue>
    </source>
</reference>
<sequence length="140" mass="15845">MRPFRPCFPGRADYISFIDLRRPSRVRQGAALGVDTNFRLGKQCLFIPLNSAETIKHGRVRELAYPRARPEGNHPHLCHESWMAAETPPRIRKKEKTPPPSSDNNINNNINNNTNKQQQQQHMGHITARSGSGAPQRGSE</sequence>
<evidence type="ECO:0000313" key="3">
    <source>
        <dbReference type="Proteomes" id="UP001239994"/>
    </source>
</evidence>
<comment type="caution">
    <text evidence="2">The sequence shown here is derived from an EMBL/GenBank/DDBJ whole genome shotgun (WGS) entry which is preliminary data.</text>
</comment>
<organism evidence="2 3">
    <name type="scientific">Electrophorus voltai</name>
    <dbReference type="NCBI Taxonomy" id="2609070"/>
    <lineage>
        <taxon>Eukaryota</taxon>
        <taxon>Metazoa</taxon>
        <taxon>Chordata</taxon>
        <taxon>Craniata</taxon>
        <taxon>Vertebrata</taxon>
        <taxon>Euteleostomi</taxon>
        <taxon>Actinopterygii</taxon>
        <taxon>Neopterygii</taxon>
        <taxon>Teleostei</taxon>
        <taxon>Ostariophysi</taxon>
        <taxon>Gymnotiformes</taxon>
        <taxon>Gymnotoidei</taxon>
        <taxon>Gymnotidae</taxon>
        <taxon>Electrophorus</taxon>
    </lineage>
</organism>